<comment type="caution">
    <text evidence="4">The sequence shown here is derived from an EMBL/GenBank/DDBJ whole genome shotgun (WGS) entry which is preliminary data.</text>
</comment>
<sequence length="419" mass="43347">MADTLFNLPRFAFDVADERVARAAWSRLTEPADVVAGALVDALGAGPALEWLADALQAPSDAARELSRLELGQKMARSLAGGHDSRPVSPAGVLMAGVRRWAQRLQSLDPVRDLEALDRLDGTLLVPGDPGWPTGLADLGPAAPMALWVRGQADLAGLARRSVSLVGSRASTGYGEAVTRDLAAGLSERRFTIASGGAYGIDAAAHRATLTVRGSTIVLLASGVDRLYPAANTKFMEAAFADGAVVSEVPPGSVPFRQRFLARNRVIAALGRATVVVEAARRSGALSTANHATALARPVGAVPGPVTSMASTGCHDLLRSGAAVCVTDAAEAAELAGSLTTDAAPEQVTEPRPGDDLDPTARRVLDALPVRQAAPIESVATVAGLSIPEVRAKLGGLLITGLAEKEAGRWRRALQGTKK</sequence>
<feature type="region of interest" description="Disordered" evidence="2">
    <location>
        <begin position="338"/>
        <end position="359"/>
    </location>
</feature>
<reference evidence="4 5" key="1">
    <citation type="submission" date="2018-11" db="EMBL/GenBank/DDBJ databases">
        <title>Sequencing the genomes of 1000 actinobacteria strains.</title>
        <authorList>
            <person name="Klenk H.-P."/>
        </authorList>
    </citation>
    <scope>NUCLEOTIDE SEQUENCE [LARGE SCALE GENOMIC DNA]</scope>
    <source>
        <strain evidence="4 5">DSM 15700</strain>
    </source>
</reference>
<accession>A0A3N4Z8F3</accession>
<comment type="similarity">
    <text evidence="1">Belongs to the DprA/Smf family.</text>
</comment>
<proteinExistence type="inferred from homology"/>
<evidence type="ECO:0000313" key="4">
    <source>
        <dbReference type="EMBL" id="RPF22148.1"/>
    </source>
</evidence>
<keyword evidence="5" id="KW-1185">Reference proteome</keyword>
<dbReference type="GO" id="GO:0009294">
    <property type="term" value="P:DNA-mediated transformation"/>
    <property type="evidence" value="ECO:0007669"/>
    <property type="project" value="InterPro"/>
</dbReference>
<dbReference type="NCBIfam" id="TIGR00732">
    <property type="entry name" value="dprA"/>
    <property type="match status" value="1"/>
</dbReference>
<dbReference type="Gene3D" id="3.40.50.450">
    <property type="match status" value="1"/>
</dbReference>
<dbReference type="SUPFAM" id="SSF102405">
    <property type="entry name" value="MCP/YpsA-like"/>
    <property type="match status" value="1"/>
</dbReference>
<evidence type="ECO:0000313" key="5">
    <source>
        <dbReference type="Proteomes" id="UP000280501"/>
    </source>
</evidence>
<dbReference type="Proteomes" id="UP000280501">
    <property type="component" value="Unassembled WGS sequence"/>
</dbReference>
<evidence type="ECO:0000259" key="3">
    <source>
        <dbReference type="Pfam" id="PF02481"/>
    </source>
</evidence>
<name>A0A3N4Z8F3_9MICO</name>
<dbReference type="OrthoDB" id="9785707at2"/>
<dbReference type="InterPro" id="IPR057666">
    <property type="entry name" value="DrpA_SLOG"/>
</dbReference>
<organism evidence="4 5">
    <name type="scientific">Myceligenerans xiligouense</name>
    <dbReference type="NCBI Taxonomy" id="253184"/>
    <lineage>
        <taxon>Bacteria</taxon>
        <taxon>Bacillati</taxon>
        <taxon>Actinomycetota</taxon>
        <taxon>Actinomycetes</taxon>
        <taxon>Micrococcales</taxon>
        <taxon>Promicromonosporaceae</taxon>
        <taxon>Myceligenerans</taxon>
    </lineage>
</organism>
<evidence type="ECO:0000256" key="1">
    <source>
        <dbReference type="ARBA" id="ARBA00006525"/>
    </source>
</evidence>
<dbReference type="RefSeq" id="WP_123815107.1">
    <property type="nucleotide sequence ID" value="NZ_RKQZ01000001.1"/>
</dbReference>
<feature type="domain" description="Smf/DprA SLOG" evidence="3">
    <location>
        <begin position="124"/>
        <end position="333"/>
    </location>
</feature>
<dbReference type="PANTHER" id="PTHR43022:SF1">
    <property type="entry name" value="PROTEIN SMF"/>
    <property type="match status" value="1"/>
</dbReference>
<dbReference type="PANTHER" id="PTHR43022">
    <property type="entry name" value="PROTEIN SMF"/>
    <property type="match status" value="1"/>
</dbReference>
<dbReference type="InterPro" id="IPR003488">
    <property type="entry name" value="DprA"/>
</dbReference>
<dbReference type="Pfam" id="PF02481">
    <property type="entry name" value="DNA_processg_A"/>
    <property type="match status" value="1"/>
</dbReference>
<gene>
    <name evidence="4" type="ORF">EDD34_2796</name>
</gene>
<protein>
    <submittedName>
        <fullName evidence="4">DNA protecting protein DprA</fullName>
    </submittedName>
</protein>
<evidence type="ECO:0000256" key="2">
    <source>
        <dbReference type="SAM" id="MobiDB-lite"/>
    </source>
</evidence>
<dbReference type="EMBL" id="RKQZ01000001">
    <property type="protein sequence ID" value="RPF22148.1"/>
    <property type="molecule type" value="Genomic_DNA"/>
</dbReference>
<dbReference type="AlphaFoldDB" id="A0A3N4Z8F3"/>